<dbReference type="InterPro" id="IPR036412">
    <property type="entry name" value="HAD-like_sf"/>
</dbReference>
<sequence length="162" mass="18553">MKDIVIFDLDGTLADGTHRLHLLPKDNYGETWAWKPFNMACKDDAPIYDNIHLCNTLWHTGMIVIILTGRSDDAEDETRKWLRENNVKFDTLIMRSKHDNRKDIVIKEEVLRAIGPERILCAFDDSPAVIKHFRGLGITTHAVTEYDCKGNSTHLKPHGSDK</sequence>
<gene>
    <name evidence="2" type="ORF">L_9</name>
</gene>
<reference evidence="2 3" key="1">
    <citation type="submission" date="2016-11" db="EMBL/GenBank/DDBJ databases">
        <title>Biological and genomic characterization of a historic collection of therapeutic Escherichia coli bacteriophage.</title>
        <authorList>
            <person name="Baig A."/>
            <person name="Colom J."/>
            <person name="Atterbury R."/>
            <person name="Barrow P."/>
        </authorList>
    </citation>
    <scope>NUCLEOTIDE SEQUENCE [LARGE SCALE GENOMIC DNA]</scope>
</reference>
<accession>A0A1Q1PUR9</accession>
<dbReference type="Proteomes" id="UP000222134">
    <property type="component" value="Segment"/>
</dbReference>
<name>A0A1Q1PUR9_9CAUD</name>
<dbReference type="EMBL" id="KY295896">
    <property type="protein sequence ID" value="AQN31834.1"/>
    <property type="molecule type" value="Genomic_DNA"/>
</dbReference>
<dbReference type="SUPFAM" id="SSF56784">
    <property type="entry name" value="HAD-like"/>
    <property type="match status" value="1"/>
</dbReference>
<dbReference type="Gene3D" id="3.40.50.1000">
    <property type="entry name" value="HAD superfamily/HAD-like"/>
    <property type="match status" value="1"/>
</dbReference>
<dbReference type="InterPro" id="IPR023214">
    <property type="entry name" value="HAD_sf"/>
</dbReference>
<keyword evidence="3" id="KW-1185">Reference proteome</keyword>
<organism evidence="2 3">
    <name type="scientific">Escherichia phage L_AB-2017</name>
    <dbReference type="NCBI Taxonomy" id="1933114"/>
    <lineage>
        <taxon>Viruses</taxon>
        <taxon>Duplodnaviria</taxon>
        <taxon>Heunggongvirae</taxon>
        <taxon>Uroviricota</taxon>
        <taxon>Caudoviricetes</taxon>
        <taxon>Sarkviridae</taxon>
        <taxon>Guernseyvirinae</taxon>
        <taxon>Kagunavirus</taxon>
        <taxon>Kagunavirus LAB2017</taxon>
    </lineage>
</organism>
<protein>
    <submittedName>
        <fullName evidence="2">Acid phosphatase</fullName>
    </submittedName>
</protein>
<dbReference type="Pfam" id="PF25109">
    <property type="entry name" value="HAD_PNKP"/>
    <property type="match status" value="1"/>
</dbReference>
<evidence type="ECO:0000259" key="1">
    <source>
        <dbReference type="Pfam" id="PF25109"/>
    </source>
</evidence>
<proteinExistence type="predicted"/>
<feature type="domain" description="Polynucleotide kinase PNKP phosphatase" evidence="1">
    <location>
        <begin position="3"/>
        <end position="145"/>
    </location>
</feature>
<dbReference type="InterPro" id="IPR056782">
    <property type="entry name" value="HAD_PNKP"/>
</dbReference>
<evidence type="ECO:0000313" key="2">
    <source>
        <dbReference type="EMBL" id="AQN31834.1"/>
    </source>
</evidence>
<evidence type="ECO:0000313" key="3">
    <source>
        <dbReference type="Proteomes" id="UP000222134"/>
    </source>
</evidence>